<dbReference type="Gene3D" id="3.40.5.90">
    <property type="entry name" value="CDGSH iron-sulfur domain, mitoNEET-type"/>
    <property type="match status" value="1"/>
</dbReference>
<gene>
    <name evidence="1" type="ORF">I5L79_04930</name>
</gene>
<organism evidence="1 2">
    <name type="scientific">Hymenobacter guriensis</name>
    <dbReference type="NCBI Taxonomy" id="2793065"/>
    <lineage>
        <taxon>Bacteria</taxon>
        <taxon>Pseudomonadati</taxon>
        <taxon>Bacteroidota</taxon>
        <taxon>Cytophagia</taxon>
        <taxon>Cytophagales</taxon>
        <taxon>Hymenobacteraceae</taxon>
        <taxon>Hymenobacter</taxon>
    </lineage>
</organism>
<dbReference type="EMBL" id="JADWYK010000002">
    <property type="protein sequence ID" value="MBG8552879.1"/>
    <property type="molecule type" value="Genomic_DNA"/>
</dbReference>
<protein>
    <submittedName>
        <fullName evidence="1">CDGSH iron-sulfur domain-containing protein</fullName>
    </submittedName>
</protein>
<sequence>MHSRGSRVTGWGKKYPCTALCRCGELANKSYCDGAHHQLPPG</sequence>
<evidence type="ECO:0000313" key="1">
    <source>
        <dbReference type="EMBL" id="MBG8552879.1"/>
    </source>
</evidence>
<reference evidence="1 2" key="1">
    <citation type="submission" date="2020-11" db="EMBL/GenBank/DDBJ databases">
        <title>Hymenobacter sp.</title>
        <authorList>
            <person name="Kim M.K."/>
        </authorList>
    </citation>
    <scope>NUCLEOTIDE SEQUENCE [LARGE SCALE GENOMIC DNA]</scope>
    <source>
        <strain evidence="1 2">BT594</strain>
    </source>
</reference>
<dbReference type="InterPro" id="IPR042216">
    <property type="entry name" value="MitoNEET_CISD"/>
</dbReference>
<name>A0ABS0KYE4_9BACT</name>
<dbReference type="RefSeq" id="WP_196953915.1">
    <property type="nucleotide sequence ID" value="NZ_JADWYK010000002.1"/>
</dbReference>
<accession>A0ABS0KYE4</accession>
<keyword evidence="2" id="KW-1185">Reference proteome</keyword>
<comment type="caution">
    <text evidence="1">The sequence shown here is derived from an EMBL/GenBank/DDBJ whole genome shotgun (WGS) entry which is preliminary data.</text>
</comment>
<proteinExistence type="predicted"/>
<dbReference type="Proteomes" id="UP000601099">
    <property type="component" value="Unassembled WGS sequence"/>
</dbReference>
<evidence type="ECO:0000313" key="2">
    <source>
        <dbReference type="Proteomes" id="UP000601099"/>
    </source>
</evidence>